<dbReference type="Pfam" id="PF23247">
    <property type="entry name" value="LRR_RPS2"/>
    <property type="match status" value="1"/>
</dbReference>
<evidence type="ECO:0000259" key="2">
    <source>
        <dbReference type="Pfam" id="PF23247"/>
    </source>
</evidence>
<keyword evidence="4" id="KW-1185">Reference proteome</keyword>
<comment type="caution">
    <text evidence="3">The sequence shown here is derived from an EMBL/GenBank/DDBJ whole genome shotgun (WGS) entry which is preliminary data.</text>
</comment>
<dbReference type="PANTHER" id="PTHR36766">
    <property type="entry name" value="PLANT BROAD-SPECTRUM MILDEW RESISTANCE PROTEIN RPW8"/>
    <property type="match status" value="1"/>
</dbReference>
<name>A0ABQ8I379_9ROSI</name>
<sequence>MSVLSLIHFTKYLYISQCPCLTCVPLGSQSLEELEHLEIWGCSTLMNLSSSGRLPRRLQRIVIADCPELQSIAEIFDDAMSLEYIKIWGCKNLKCIPEGLHNLIHLNAIYIWDCPNLVSFPEGQLCYTSLTILSVERCMKLRALPDRIHSLYSLKELELRQCPSIMSIEEVGAAQAHLSPNLEIRGCVYDVSFPQEEKGMVLPSSLTELTIARFPRLKHLSSNGFQNLTSLECLSISDCPNLQSFPDTGLPSSLLQLYIYDCPLLKKRCKRDKGEDWSKIADIPRVRIDGRFIYDPK</sequence>
<evidence type="ECO:0000313" key="3">
    <source>
        <dbReference type="EMBL" id="KAH7571096.1"/>
    </source>
</evidence>
<dbReference type="InterPro" id="IPR032675">
    <property type="entry name" value="LRR_dom_sf"/>
</dbReference>
<evidence type="ECO:0000313" key="4">
    <source>
        <dbReference type="Proteomes" id="UP000827721"/>
    </source>
</evidence>
<reference evidence="3 4" key="1">
    <citation type="submission" date="2021-02" db="EMBL/GenBank/DDBJ databases">
        <title>Plant Genome Project.</title>
        <authorList>
            <person name="Zhang R.-G."/>
        </authorList>
    </citation>
    <scope>NUCLEOTIDE SEQUENCE [LARGE SCALE GENOMIC DNA]</scope>
    <source>
        <tissue evidence="3">Leaves</tissue>
    </source>
</reference>
<organism evidence="3 4">
    <name type="scientific">Xanthoceras sorbifolium</name>
    <dbReference type="NCBI Taxonomy" id="99658"/>
    <lineage>
        <taxon>Eukaryota</taxon>
        <taxon>Viridiplantae</taxon>
        <taxon>Streptophyta</taxon>
        <taxon>Embryophyta</taxon>
        <taxon>Tracheophyta</taxon>
        <taxon>Spermatophyta</taxon>
        <taxon>Magnoliopsida</taxon>
        <taxon>eudicotyledons</taxon>
        <taxon>Gunneridae</taxon>
        <taxon>Pentapetalae</taxon>
        <taxon>rosids</taxon>
        <taxon>malvids</taxon>
        <taxon>Sapindales</taxon>
        <taxon>Sapindaceae</taxon>
        <taxon>Xanthoceroideae</taxon>
        <taxon>Xanthoceras</taxon>
    </lineage>
</organism>
<proteinExistence type="predicted"/>
<gene>
    <name evidence="3" type="ORF">JRO89_XS05G0253200</name>
</gene>
<dbReference type="Proteomes" id="UP000827721">
    <property type="component" value="Unassembled WGS sequence"/>
</dbReference>
<protein>
    <recommendedName>
        <fullName evidence="2">Disease resistance protein At4g27190-like leucine-rich repeats domain-containing protein</fullName>
    </recommendedName>
</protein>
<evidence type="ECO:0000256" key="1">
    <source>
        <dbReference type="ARBA" id="ARBA00022821"/>
    </source>
</evidence>
<dbReference type="PANTHER" id="PTHR36766:SF40">
    <property type="entry name" value="DISEASE RESISTANCE PROTEIN RGA3"/>
    <property type="match status" value="1"/>
</dbReference>
<dbReference type="SUPFAM" id="SSF52058">
    <property type="entry name" value="L domain-like"/>
    <property type="match status" value="1"/>
</dbReference>
<feature type="domain" description="Disease resistance protein At4g27190-like leucine-rich repeats" evidence="2">
    <location>
        <begin position="123"/>
        <end position="255"/>
    </location>
</feature>
<dbReference type="Gene3D" id="3.80.10.10">
    <property type="entry name" value="Ribonuclease Inhibitor"/>
    <property type="match status" value="2"/>
</dbReference>
<accession>A0ABQ8I379</accession>
<keyword evidence="1" id="KW-0611">Plant defense</keyword>
<dbReference type="InterPro" id="IPR057135">
    <property type="entry name" value="At4g27190-like_LRR"/>
</dbReference>
<dbReference type="EMBL" id="JAFEMO010000005">
    <property type="protein sequence ID" value="KAH7571096.1"/>
    <property type="molecule type" value="Genomic_DNA"/>
</dbReference>